<evidence type="ECO:0000259" key="5">
    <source>
        <dbReference type="PROSITE" id="PS50931"/>
    </source>
</evidence>
<accession>B8CQS4</accession>
<dbReference type="STRING" id="225849.swp_3863"/>
<dbReference type="InterPro" id="IPR036388">
    <property type="entry name" value="WH-like_DNA-bd_sf"/>
</dbReference>
<dbReference type="PANTHER" id="PTHR30126:SF98">
    <property type="entry name" value="HTH-TYPE TRANSCRIPTIONAL ACTIVATOR BAUR"/>
    <property type="match status" value="1"/>
</dbReference>
<dbReference type="RefSeq" id="WP_020913882.1">
    <property type="nucleotide sequence ID" value="NC_011566.1"/>
</dbReference>
<dbReference type="InterPro" id="IPR005119">
    <property type="entry name" value="LysR_subst-bd"/>
</dbReference>
<dbReference type="eggNOG" id="COG0583">
    <property type="taxonomic scope" value="Bacteria"/>
</dbReference>
<keyword evidence="3" id="KW-0238">DNA-binding</keyword>
<sequence length="304" mass="34086">MELRHIKHFVALAQSKSYSVAASKLDISQPSLTRSIQKMEQSLGVKLFIRDSRRVSLTYHGDLVLKHSDKILNTVCNLEADIKINSGRSNGKLTIGGGTLASSNILNDILHNFSKLHPNVSVELRTRDIDELCSLLSKGEIDLFISEIKISGLSEREELQVISYKKSRGVFFCRPGHPLLNDKYLYTPRLKDFPISLPRATTSDIESLFGDLFDVNRSAFSGLFKFEYFHSVSKTIVESDMIGLIPEIVIANELASGELVLLDVLDMPEIKVDYGVVFHKSRVPDGTNKLFLEFFKSLVAKPCH</sequence>
<dbReference type="CDD" id="cd05466">
    <property type="entry name" value="PBP2_LTTR_substrate"/>
    <property type="match status" value="1"/>
</dbReference>
<comment type="similarity">
    <text evidence="1">Belongs to the LysR transcriptional regulatory family.</text>
</comment>
<dbReference type="GO" id="GO:0000976">
    <property type="term" value="F:transcription cis-regulatory region binding"/>
    <property type="evidence" value="ECO:0007669"/>
    <property type="project" value="TreeGrafter"/>
</dbReference>
<proteinExistence type="inferred from homology"/>
<dbReference type="PANTHER" id="PTHR30126">
    <property type="entry name" value="HTH-TYPE TRANSCRIPTIONAL REGULATOR"/>
    <property type="match status" value="1"/>
</dbReference>
<evidence type="ECO:0000256" key="4">
    <source>
        <dbReference type="ARBA" id="ARBA00023163"/>
    </source>
</evidence>
<dbReference type="InterPro" id="IPR000847">
    <property type="entry name" value="LysR_HTH_N"/>
</dbReference>
<dbReference type="PRINTS" id="PR00039">
    <property type="entry name" value="HTHLYSR"/>
</dbReference>
<dbReference type="InterPro" id="IPR036390">
    <property type="entry name" value="WH_DNA-bd_sf"/>
</dbReference>
<evidence type="ECO:0000256" key="2">
    <source>
        <dbReference type="ARBA" id="ARBA00023015"/>
    </source>
</evidence>
<dbReference type="EMBL" id="CP000472">
    <property type="protein sequence ID" value="ACJ30540.1"/>
    <property type="molecule type" value="Genomic_DNA"/>
</dbReference>
<keyword evidence="7" id="KW-1185">Reference proteome</keyword>
<dbReference type="FunFam" id="1.10.10.10:FF:000001">
    <property type="entry name" value="LysR family transcriptional regulator"/>
    <property type="match status" value="1"/>
</dbReference>
<dbReference type="SUPFAM" id="SSF46785">
    <property type="entry name" value="Winged helix' DNA-binding domain"/>
    <property type="match status" value="1"/>
</dbReference>
<dbReference type="HOGENOM" id="CLU_039613_6_0_6"/>
<feature type="domain" description="HTH lysR-type" evidence="5">
    <location>
        <begin position="1"/>
        <end position="58"/>
    </location>
</feature>
<reference evidence="6 7" key="1">
    <citation type="journal article" date="2008" name="PLoS ONE">
        <title>Environmental adaptation: genomic analysis of the piezotolerant and psychrotolerant deep-sea iron reducing bacterium Shewanella piezotolerans WP3.</title>
        <authorList>
            <person name="Wang F."/>
            <person name="Wang J."/>
            <person name="Jian H."/>
            <person name="Zhang B."/>
            <person name="Li S."/>
            <person name="Wang F."/>
            <person name="Zeng X."/>
            <person name="Gao L."/>
            <person name="Bartlett D.H."/>
            <person name="Yu J."/>
            <person name="Hu S."/>
            <person name="Xiao X."/>
        </authorList>
    </citation>
    <scope>NUCLEOTIDE SEQUENCE [LARGE SCALE GENOMIC DNA]</scope>
    <source>
        <strain evidence="7">WP3 / JCM 13877</strain>
    </source>
</reference>
<dbReference type="OrthoDB" id="646694at2"/>
<dbReference type="Gene3D" id="3.40.190.10">
    <property type="entry name" value="Periplasmic binding protein-like II"/>
    <property type="match status" value="2"/>
</dbReference>
<evidence type="ECO:0000313" key="6">
    <source>
        <dbReference type="EMBL" id="ACJ30540.1"/>
    </source>
</evidence>
<dbReference type="SUPFAM" id="SSF53850">
    <property type="entry name" value="Periplasmic binding protein-like II"/>
    <property type="match status" value="1"/>
</dbReference>
<dbReference type="Pfam" id="PF00126">
    <property type="entry name" value="HTH_1"/>
    <property type="match status" value="1"/>
</dbReference>
<keyword evidence="2" id="KW-0805">Transcription regulation</keyword>
<dbReference type="PROSITE" id="PS50931">
    <property type="entry name" value="HTH_LYSR"/>
    <property type="match status" value="1"/>
</dbReference>
<keyword evidence="4" id="KW-0804">Transcription</keyword>
<dbReference type="Pfam" id="PF03466">
    <property type="entry name" value="LysR_substrate"/>
    <property type="match status" value="1"/>
</dbReference>
<dbReference type="GO" id="GO:0003700">
    <property type="term" value="F:DNA-binding transcription factor activity"/>
    <property type="evidence" value="ECO:0007669"/>
    <property type="project" value="InterPro"/>
</dbReference>
<gene>
    <name evidence="6" type="ordered locus">swp_3863</name>
</gene>
<dbReference type="Gene3D" id="1.10.10.10">
    <property type="entry name" value="Winged helix-like DNA-binding domain superfamily/Winged helix DNA-binding domain"/>
    <property type="match status" value="1"/>
</dbReference>
<evidence type="ECO:0000313" key="7">
    <source>
        <dbReference type="Proteomes" id="UP000000753"/>
    </source>
</evidence>
<evidence type="ECO:0000256" key="1">
    <source>
        <dbReference type="ARBA" id="ARBA00009437"/>
    </source>
</evidence>
<evidence type="ECO:0000256" key="3">
    <source>
        <dbReference type="ARBA" id="ARBA00023125"/>
    </source>
</evidence>
<dbReference type="Proteomes" id="UP000000753">
    <property type="component" value="Chromosome"/>
</dbReference>
<name>B8CQS4_SHEPW</name>
<dbReference type="KEGG" id="swp:swp_3863"/>
<organism evidence="6 7">
    <name type="scientific">Shewanella piezotolerans (strain WP3 / JCM 13877)</name>
    <dbReference type="NCBI Taxonomy" id="225849"/>
    <lineage>
        <taxon>Bacteria</taxon>
        <taxon>Pseudomonadati</taxon>
        <taxon>Pseudomonadota</taxon>
        <taxon>Gammaproteobacteria</taxon>
        <taxon>Alteromonadales</taxon>
        <taxon>Shewanellaceae</taxon>
        <taxon>Shewanella</taxon>
    </lineage>
</organism>
<protein>
    <submittedName>
        <fullName evidence="6">Transcriptional regulator, LysR family</fullName>
    </submittedName>
</protein>
<dbReference type="AlphaFoldDB" id="B8CQS4"/>